<feature type="transmembrane region" description="Helical" evidence="1">
    <location>
        <begin position="24"/>
        <end position="48"/>
    </location>
</feature>
<keyword evidence="1" id="KW-1133">Transmembrane helix</keyword>
<feature type="transmembrane region" description="Helical" evidence="1">
    <location>
        <begin position="153"/>
        <end position="178"/>
    </location>
</feature>
<dbReference type="GO" id="GO:0140359">
    <property type="term" value="F:ABC-type transporter activity"/>
    <property type="evidence" value="ECO:0007669"/>
    <property type="project" value="InterPro"/>
</dbReference>
<protein>
    <recommendedName>
        <fullName evidence="4">ABC-type transport system, permease component</fullName>
    </recommendedName>
</protein>
<gene>
    <name evidence="2" type="ORF">RCIX1416</name>
</gene>
<keyword evidence="1" id="KW-0812">Transmembrane</keyword>
<dbReference type="GO" id="GO:0005886">
    <property type="term" value="C:plasma membrane"/>
    <property type="evidence" value="ECO:0007669"/>
    <property type="project" value="UniProtKB-SubCell"/>
</dbReference>
<dbReference type="STRING" id="351160.RCIX1416"/>
<feature type="transmembrane region" description="Helical" evidence="1">
    <location>
        <begin position="110"/>
        <end position="141"/>
    </location>
</feature>
<dbReference type="RefSeq" id="WP_012035867.1">
    <property type="nucleotide sequence ID" value="NC_009464.1"/>
</dbReference>
<feature type="transmembrane region" description="Helical" evidence="1">
    <location>
        <begin position="244"/>
        <end position="266"/>
    </location>
</feature>
<evidence type="ECO:0008006" key="4">
    <source>
        <dbReference type="Google" id="ProtNLM"/>
    </source>
</evidence>
<feature type="transmembrane region" description="Helical" evidence="1">
    <location>
        <begin position="68"/>
        <end position="89"/>
    </location>
</feature>
<dbReference type="Proteomes" id="UP000000663">
    <property type="component" value="Chromosome"/>
</dbReference>
<reference evidence="2 3" key="1">
    <citation type="journal article" date="2006" name="Science">
        <title>Genome of rice cluster I archaea -- the key methane producers in the rice rhizosphere.</title>
        <authorList>
            <person name="Erkel C."/>
            <person name="Kube M."/>
            <person name="Reinhardt R."/>
            <person name="Liesack W."/>
        </authorList>
    </citation>
    <scope>NUCLEOTIDE SEQUENCE [LARGE SCALE GENOMIC DNA]</scope>
    <source>
        <strain evidence="3">DSM 22066 / NBRC 105507 / MRE50</strain>
    </source>
</reference>
<dbReference type="PANTHER" id="PTHR43471">
    <property type="entry name" value="ABC TRANSPORTER PERMEASE"/>
    <property type="match status" value="1"/>
</dbReference>
<proteinExistence type="predicted"/>
<evidence type="ECO:0000256" key="1">
    <source>
        <dbReference type="SAM" id="Phobius"/>
    </source>
</evidence>
<dbReference type="AlphaFoldDB" id="Q0W4K9"/>
<dbReference type="PANTHER" id="PTHR43471:SF14">
    <property type="entry name" value="ABC-2 TYPE TRANSPORT SYSTEM PERMEASE PROTEIN"/>
    <property type="match status" value="1"/>
</dbReference>
<dbReference type="eggNOG" id="arCOG02436">
    <property type="taxonomic scope" value="Archaea"/>
</dbReference>
<dbReference type="EMBL" id="AM114193">
    <property type="protein sequence ID" value="CAJ36684.1"/>
    <property type="molecule type" value="Genomic_DNA"/>
</dbReference>
<organism evidence="2 3">
    <name type="scientific">Methanocella arvoryzae (strain DSM 22066 / NBRC 105507 / MRE50)</name>
    <dbReference type="NCBI Taxonomy" id="351160"/>
    <lineage>
        <taxon>Archaea</taxon>
        <taxon>Methanobacteriati</taxon>
        <taxon>Methanobacteriota</taxon>
        <taxon>Stenosarchaea group</taxon>
        <taxon>Methanomicrobia</taxon>
        <taxon>Methanocellales</taxon>
        <taxon>Methanocellaceae</taxon>
        <taxon>Methanocella</taxon>
    </lineage>
</organism>
<dbReference type="OrthoDB" id="150997at2157"/>
<feature type="transmembrane region" description="Helical" evidence="1">
    <location>
        <begin position="199"/>
        <end position="224"/>
    </location>
</feature>
<name>Q0W4K9_METAR</name>
<sequence>MRELSKGMILIACNEISRLFSSPIVIVFAALMVILSFTNAAGVSVVLPTRFSFLDHDEAFFYVGLGNFLWNMSALFSFLSICIGIVSFTDEKKGSLRLLLTKPVYRRDAIIGKYLGIMVFLLLMITLTVCLFVSLTMIVFGGPESAIELVLRAGSFILLLFLNCGFTIGLVTFFCIILSKAEAMMASIAFIAMEYLARMPWVPSSLGELQIINPVNLYIAAFAISPGKDLYSLALPYSTWLDHALPYLLLMITEIIVILLINSILLSREEL</sequence>
<dbReference type="Pfam" id="PF12679">
    <property type="entry name" value="ABC2_membrane_2"/>
    <property type="match status" value="1"/>
</dbReference>
<keyword evidence="3" id="KW-1185">Reference proteome</keyword>
<dbReference type="GeneID" id="5145810"/>
<accession>Q0W4K9</accession>
<dbReference type="KEGG" id="rci:RCIX1416"/>
<evidence type="ECO:0000313" key="2">
    <source>
        <dbReference type="EMBL" id="CAJ36684.1"/>
    </source>
</evidence>
<keyword evidence="1" id="KW-0472">Membrane</keyword>
<evidence type="ECO:0000313" key="3">
    <source>
        <dbReference type="Proteomes" id="UP000000663"/>
    </source>
</evidence>